<dbReference type="RefSeq" id="WP_156214335.1">
    <property type="nucleotide sequence ID" value="NZ_WOFH01000001.1"/>
</dbReference>
<organism evidence="3 4">
    <name type="scientific">Actinomadura litoris</name>
    <dbReference type="NCBI Taxonomy" id="2678616"/>
    <lineage>
        <taxon>Bacteria</taxon>
        <taxon>Bacillati</taxon>
        <taxon>Actinomycetota</taxon>
        <taxon>Actinomycetes</taxon>
        <taxon>Streptosporangiales</taxon>
        <taxon>Thermomonosporaceae</taxon>
        <taxon>Actinomadura</taxon>
    </lineage>
</organism>
<protein>
    <recommendedName>
        <fullName evidence="2">Putative Flp pilus-assembly TadG-like N-terminal domain-containing protein</fullName>
    </recommendedName>
</protein>
<evidence type="ECO:0000313" key="4">
    <source>
        <dbReference type="Proteomes" id="UP000432015"/>
    </source>
</evidence>
<keyword evidence="1" id="KW-0472">Membrane</keyword>
<feature type="transmembrane region" description="Helical" evidence="1">
    <location>
        <begin position="21"/>
        <end position="41"/>
    </location>
</feature>
<dbReference type="Proteomes" id="UP000432015">
    <property type="component" value="Unassembled WGS sequence"/>
</dbReference>
<proteinExistence type="predicted"/>
<reference evidence="3 4" key="1">
    <citation type="submission" date="2019-11" db="EMBL/GenBank/DDBJ databases">
        <authorList>
            <person name="Cao P."/>
        </authorList>
    </citation>
    <scope>NUCLEOTIDE SEQUENCE [LARGE SCALE GENOMIC DNA]</scope>
    <source>
        <strain evidence="3 4">NEAU-AAG5</strain>
    </source>
</reference>
<dbReference type="EMBL" id="WOFH01000001">
    <property type="protein sequence ID" value="MUN35380.1"/>
    <property type="molecule type" value="Genomic_DNA"/>
</dbReference>
<dbReference type="Pfam" id="PF13400">
    <property type="entry name" value="Tad"/>
    <property type="match status" value="1"/>
</dbReference>
<evidence type="ECO:0000313" key="3">
    <source>
        <dbReference type="EMBL" id="MUN35380.1"/>
    </source>
</evidence>
<evidence type="ECO:0000259" key="2">
    <source>
        <dbReference type="Pfam" id="PF13400"/>
    </source>
</evidence>
<comment type="caution">
    <text evidence="3">The sequence shown here is derived from an EMBL/GenBank/DDBJ whole genome shotgun (WGS) entry which is preliminary data.</text>
</comment>
<keyword evidence="4" id="KW-1185">Reference proteome</keyword>
<evidence type="ECO:0000256" key="1">
    <source>
        <dbReference type="SAM" id="Phobius"/>
    </source>
</evidence>
<sequence>MTTAPQSPRRRGTRQHRERGSVSVFAVIITMAVVVFFGAVIDFEQALEARQDANTVAQEAARAAAGRVDVDRAYTSGELIMDRQSAISSARAYLNAGGYRGDVTTAGSRTIRVHVALTRPALFLPVIGITHLHADAVATATLITGVRGPHRP</sequence>
<name>A0A7K1KT64_9ACTN</name>
<gene>
    <name evidence="3" type="ORF">GNZ18_02005</name>
</gene>
<keyword evidence="1" id="KW-0812">Transmembrane</keyword>
<feature type="domain" description="Putative Flp pilus-assembly TadG-like N-terminal" evidence="2">
    <location>
        <begin position="20"/>
        <end position="66"/>
    </location>
</feature>
<accession>A0A7K1KT64</accession>
<dbReference type="InterPro" id="IPR028087">
    <property type="entry name" value="Tad_N"/>
</dbReference>
<dbReference type="AlphaFoldDB" id="A0A7K1KT64"/>
<keyword evidence="1" id="KW-1133">Transmembrane helix</keyword>